<dbReference type="EMBL" id="CP045905">
    <property type="protein sequence ID" value="QQP36513.1"/>
    <property type="molecule type" value="Genomic_DNA"/>
</dbReference>
<evidence type="ECO:0000313" key="2">
    <source>
        <dbReference type="Proteomes" id="UP000595437"/>
    </source>
</evidence>
<sequence>MEKCMNNYVQGLYSLWIQMETKVYISKVKSIEFAILNSKALVAKKLTSRELLLPTEF</sequence>
<accession>A0A7T8GRN2</accession>
<feature type="non-terminal residue" evidence="1">
    <location>
        <position position="57"/>
    </location>
</feature>
<name>A0A7T8GRN2_CALRO</name>
<proteinExistence type="predicted"/>
<protein>
    <submittedName>
        <fullName evidence="1">Uncharacterized protein</fullName>
    </submittedName>
</protein>
<reference evidence="2" key="1">
    <citation type="submission" date="2021-01" db="EMBL/GenBank/DDBJ databases">
        <title>Caligus Genome Assembly.</title>
        <authorList>
            <person name="Gallardo-Escarate C."/>
        </authorList>
    </citation>
    <scope>NUCLEOTIDE SEQUENCE [LARGE SCALE GENOMIC DNA]</scope>
</reference>
<organism evidence="1 2">
    <name type="scientific">Caligus rogercresseyi</name>
    <name type="common">Sea louse</name>
    <dbReference type="NCBI Taxonomy" id="217165"/>
    <lineage>
        <taxon>Eukaryota</taxon>
        <taxon>Metazoa</taxon>
        <taxon>Ecdysozoa</taxon>
        <taxon>Arthropoda</taxon>
        <taxon>Crustacea</taxon>
        <taxon>Multicrustacea</taxon>
        <taxon>Hexanauplia</taxon>
        <taxon>Copepoda</taxon>
        <taxon>Siphonostomatoida</taxon>
        <taxon>Caligidae</taxon>
        <taxon>Caligus</taxon>
    </lineage>
</organism>
<dbReference type="AlphaFoldDB" id="A0A7T8GRN2"/>
<dbReference type="Proteomes" id="UP000595437">
    <property type="component" value="Chromosome 16"/>
</dbReference>
<keyword evidence="2" id="KW-1185">Reference proteome</keyword>
<gene>
    <name evidence="1" type="ORF">FKW44_021642</name>
</gene>
<evidence type="ECO:0000313" key="1">
    <source>
        <dbReference type="EMBL" id="QQP36513.1"/>
    </source>
</evidence>